<sequence length="722" mass="74934">MAQPPSFSSNNPFRRKAPVAPAPASPAADTSSSIPVVPPYIDGEAISTTARTPDVAFPPGVLPTGDQFWSQLRDVPRPAQPPPSTSFQKPKVVKKVRVQSPPPSSPESAGAAARRYPAVAYNGYDDDDSSSTSSVDTDEQLDPFTSARSSAEELGRQENAQPLPSTRPPLNTFPQALRDSELSQGSETGTPKGSLDVDAFRRLLLTGQASSGPSQGMRIAHQIAPTPTSTETSSISRQSISDAPLQTQDTPRTSHEISEQEGEDEQQRLITGSRTAATLQPAPTILRKKPPPPSSRHGKLIQPEAKTDGTGKDSLERTSPRITTPLVSPSRSTKPPTSSDINKPLPPAPSRPLAEEEVSNVFDREAAGKIPEPSIIQPGLNIVQPYSSPRPPTPPNASHSTTAAAPNITPARPAGKPAPPPRRQPHGRSESKAGSTSLAHSDDPDPSTRRSSLDSTRSRSSSLRVSIHAPAPPPPRRPQQRTGGSFSSSIGSPGSEKNISSDPIVPTGDLFHPISSPLSGGGGGSLGLNLTATPPQLSESNTPINSAGLGTLTPVISNAANNSAQYAQNQGLGGVNLNTINHLHSKLSPPPPPPARNSSVRVKRPTSGTLDPGQVPRRTGSSSYKEPPPPVPQHRNRGGSGTGSGASSIRKVSDASIAGVSGGVVAEPSPSPGQSTPAPTLESASSGGEGVDILADLTRLQREVDALRLGLQATQGPGAASQ</sequence>
<reference evidence="2" key="1">
    <citation type="journal article" date="2023" name="Mol. Phylogenet. Evol.">
        <title>Genome-scale phylogeny and comparative genomics of the fungal order Sordariales.</title>
        <authorList>
            <person name="Hensen N."/>
            <person name="Bonometti L."/>
            <person name="Westerberg I."/>
            <person name="Brannstrom I.O."/>
            <person name="Guillou S."/>
            <person name="Cros-Aarteil S."/>
            <person name="Calhoun S."/>
            <person name="Haridas S."/>
            <person name="Kuo A."/>
            <person name="Mondo S."/>
            <person name="Pangilinan J."/>
            <person name="Riley R."/>
            <person name="LaButti K."/>
            <person name="Andreopoulos B."/>
            <person name="Lipzen A."/>
            <person name="Chen C."/>
            <person name="Yan M."/>
            <person name="Daum C."/>
            <person name="Ng V."/>
            <person name="Clum A."/>
            <person name="Steindorff A."/>
            <person name="Ohm R.A."/>
            <person name="Martin F."/>
            <person name="Silar P."/>
            <person name="Natvig D.O."/>
            <person name="Lalanne C."/>
            <person name="Gautier V."/>
            <person name="Ament-Velasquez S.L."/>
            <person name="Kruys A."/>
            <person name="Hutchinson M.I."/>
            <person name="Powell A.J."/>
            <person name="Barry K."/>
            <person name="Miller A.N."/>
            <person name="Grigoriev I.V."/>
            <person name="Debuchy R."/>
            <person name="Gladieux P."/>
            <person name="Hiltunen Thoren M."/>
            <person name="Johannesson H."/>
        </authorList>
    </citation>
    <scope>NUCLEOTIDE SEQUENCE</scope>
    <source>
        <strain evidence="2">PSN309</strain>
    </source>
</reference>
<dbReference type="AlphaFoldDB" id="A0AAN6X1A6"/>
<feature type="compositionally biased region" description="Low complexity" evidence="1">
    <location>
        <begin position="106"/>
        <end position="121"/>
    </location>
</feature>
<feature type="region of interest" description="Disordered" evidence="1">
    <location>
        <begin position="1"/>
        <end position="545"/>
    </location>
</feature>
<proteinExistence type="predicted"/>
<comment type="caution">
    <text evidence="2">The sequence shown here is derived from an EMBL/GenBank/DDBJ whole genome shotgun (WGS) entry which is preliminary data.</text>
</comment>
<protein>
    <submittedName>
        <fullName evidence="2">Uncharacterized protein</fullName>
    </submittedName>
</protein>
<evidence type="ECO:0000256" key="1">
    <source>
        <dbReference type="SAM" id="MobiDB-lite"/>
    </source>
</evidence>
<feature type="compositionally biased region" description="Basic and acidic residues" evidence="1">
    <location>
        <begin position="305"/>
        <end position="319"/>
    </location>
</feature>
<dbReference type="EMBL" id="MU864355">
    <property type="protein sequence ID" value="KAK4192228.1"/>
    <property type="molecule type" value="Genomic_DNA"/>
</dbReference>
<feature type="compositionally biased region" description="Basic and acidic residues" evidence="1">
    <location>
        <begin position="440"/>
        <end position="452"/>
    </location>
</feature>
<feature type="compositionally biased region" description="Low complexity" evidence="1">
    <location>
        <begin position="328"/>
        <end position="339"/>
    </location>
</feature>
<feature type="compositionally biased region" description="Low complexity" evidence="1">
    <location>
        <begin position="225"/>
        <end position="236"/>
    </location>
</feature>
<feature type="compositionally biased region" description="Polar residues" evidence="1">
    <location>
        <begin position="531"/>
        <end position="545"/>
    </location>
</feature>
<accession>A0AAN6X1A6</accession>
<dbReference type="Proteomes" id="UP001302126">
    <property type="component" value="Unassembled WGS sequence"/>
</dbReference>
<gene>
    <name evidence="2" type="ORF">QBC35DRAFT_244128</name>
</gene>
<feature type="compositionally biased region" description="Low complexity" evidence="1">
    <location>
        <begin position="453"/>
        <end position="464"/>
    </location>
</feature>
<feature type="compositionally biased region" description="Polar residues" evidence="1">
    <location>
        <begin position="237"/>
        <end position="251"/>
    </location>
</feature>
<feature type="compositionally biased region" description="Polar residues" evidence="1">
    <location>
        <begin position="1"/>
        <end position="12"/>
    </location>
</feature>
<evidence type="ECO:0000313" key="2">
    <source>
        <dbReference type="EMBL" id="KAK4192228.1"/>
    </source>
</evidence>
<reference evidence="2" key="2">
    <citation type="submission" date="2023-05" db="EMBL/GenBank/DDBJ databases">
        <authorList>
            <consortium name="Lawrence Berkeley National Laboratory"/>
            <person name="Steindorff A."/>
            <person name="Hensen N."/>
            <person name="Bonometti L."/>
            <person name="Westerberg I."/>
            <person name="Brannstrom I.O."/>
            <person name="Guillou S."/>
            <person name="Cros-Aarteil S."/>
            <person name="Calhoun S."/>
            <person name="Haridas S."/>
            <person name="Kuo A."/>
            <person name="Mondo S."/>
            <person name="Pangilinan J."/>
            <person name="Riley R."/>
            <person name="Labutti K."/>
            <person name="Andreopoulos B."/>
            <person name="Lipzen A."/>
            <person name="Chen C."/>
            <person name="Yanf M."/>
            <person name="Daum C."/>
            <person name="Ng V."/>
            <person name="Clum A."/>
            <person name="Ohm R."/>
            <person name="Martin F."/>
            <person name="Silar P."/>
            <person name="Natvig D."/>
            <person name="Lalanne C."/>
            <person name="Gautier V."/>
            <person name="Ament-Velasquez S.L."/>
            <person name="Kruys A."/>
            <person name="Hutchinson M.I."/>
            <person name="Powell A.J."/>
            <person name="Barry K."/>
            <person name="Miller A.N."/>
            <person name="Grigoriev I.V."/>
            <person name="Debuchy R."/>
            <person name="Gladieux P."/>
            <person name="Thoren M.H."/>
            <person name="Johannesson H."/>
        </authorList>
    </citation>
    <scope>NUCLEOTIDE SEQUENCE</scope>
    <source>
        <strain evidence="2">PSN309</strain>
    </source>
</reference>
<feature type="region of interest" description="Disordered" evidence="1">
    <location>
        <begin position="581"/>
        <end position="692"/>
    </location>
</feature>
<name>A0AAN6X1A6_9PEZI</name>
<evidence type="ECO:0000313" key="3">
    <source>
        <dbReference type="Proteomes" id="UP001302126"/>
    </source>
</evidence>
<organism evidence="2 3">
    <name type="scientific">Podospora australis</name>
    <dbReference type="NCBI Taxonomy" id="1536484"/>
    <lineage>
        <taxon>Eukaryota</taxon>
        <taxon>Fungi</taxon>
        <taxon>Dikarya</taxon>
        <taxon>Ascomycota</taxon>
        <taxon>Pezizomycotina</taxon>
        <taxon>Sordariomycetes</taxon>
        <taxon>Sordariomycetidae</taxon>
        <taxon>Sordariales</taxon>
        <taxon>Podosporaceae</taxon>
        <taxon>Podospora</taxon>
    </lineage>
</organism>
<keyword evidence="3" id="KW-1185">Reference proteome</keyword>
<feature type="compositionally biased region" description="Polar residues" evidence="1">
    <location>
        <begin position="672"/>
        <end position="686"/>
    </location>
</feature>
<feature type="compositionally biased region" description="Polar residues" evidence="1">
    <location>
        <begin position="158"/>
        <end position="174"/>
    </location>
</feature>
<feature type="compositionally biased region" description="Low complexity" evidence="1">
    <location>
        <begin position="480"/>
        <end position="495"/>
    </location>
</feature>
<feature type="compositionally biased region" description="Polar residues" evidence="1">
    <location>
        <begin position="268"/>
        <end position="278"/>
    </location>
</feature>
<feature type="compositionally biased region" description="Polar residues" evidence="1">
    <location>
        <begin position="182"/>
        <end position="191"/>
    </location>
</feature>